<evidence type="ECO:0000313" key="3">
    <source>
        <dbReference type="EMBL" id="KAL1598906.1"/>
    </source>
</evidence>
<protein>
    <submittedName>
        <fullName evidence="3">Uncharacterized protein</fullName>
    </submittedName>
</protein>
<evidence type="ECO:0000256" key="1">
    <source>
        <dbReference type="SAM" id="MobiDB-lite"/>
    </source>
</evidence>
<keyword evidence="4" id="KW-1185">Reference proteome</keyword>
<gene>
    <name evidence="3" type="ORF">SLS60_008051</name>
</gene>
<evidence type="ECO:0000256" key="2">
    <source>
        <dbReference type="SAM" id="Phobius"/>
    </source>
</evidence>
<feature type="transmembrane region" description="Helical" evidence="2">
    <location>
        <begin position="30"/>
        <end position="52"/>
    </location>
</feature>
<keyword evidence="2" id="KW-0472">Membrane</keyword>
<feature type="region of interest" description="Disordered" evidence="1">
    <location>
        <begin position="180"/>
        <end position="210"/>
    </location>
</feature>
<reference evidence="3 4" key="1">
    <citation type="submission" date="2024-02" db="EMBL/GenBank/DDBJ databases">
        <title>De novo assembly and annotation of 12 fungi associated with fruit tree decline syndrome in Ontario, Canada.</title>
        <authorList>
            <person name="Sulman M."/>
            <person name="Ellouze W."/>
            <person name="Ilyukhin E."/>
        </authorList>
    </citation>
    <scope>NUCLEOTIDE SEQUENCE [LARGE SCALE GENOMIC DNA]</scope>
    <source>
        <strain evidence="3 4">M42-189</strain>
    </source>
</reference>
<accession>A0ABR3R3C7</accession>
<name>A0ABR3R3C7_9PLEO</name>
<comment type="caution">
    <text evidence="3">The sequence shown here is derived from an EMBL/GenBank/DDBJ whole genome shotgun (WGS) entry which is preliminary data.</text>
</comment>
<keyword evidence="2" id="KW-0812">Transmembrane</keyword>
<feature type="transmembrane region" description="Helical" evidence="2">
    <location>
        <begin position="100"/>
        <end position="121"/>
    </location>
</feature>
<evidence type="ECO:0000313" key="4">
    <source>
        <dbReference type="Proteomes" id="UP001521785"/>
    </source>
</evidence>
<dbReference type="Proteomes" id="UP001521785">
    <property type="component" value="Unassembled WGS sequence"/>
</dbReference>
<feature type="compositionally biased region" description="Basic and acidic residues" evidence="1">
    <location>
        <begin position="199"/>
        <end position="210"/>
    </location>
</feature>
<dbReference type="EMBL" id="JAKJXO020000011">
    <property type="protein sequence ID" value="KAL1598906.1"/>
    <property type="molecule type" value="Genomic_DNA"/>
</dbReference>
<organism evidence="3 4">
    <name type="scientific">Paraconiothyrium brasiliense</name>
    <dbReference type="NCBI Taxonomy" id="300254"/>
    <lineage>
        <taxon>Eukaryota</taxon>
        <taxon>Fungi</taxon>
        <taxon>Dikarya</taxon>
        <taxon>Ascomycota</taxon>
        <taxon>Pezizomycotina</taxon>
        <taxon>Dothideomycetes</taxon>
        <taxon>Pleosporomycetidae</taxon>
        <taxon>Pleosporales</taxon>
        <taxon>Massarineae</taxon>
        <taxon>Didymosphaeriaceae</taxon>
        <taxon>Paraconiothyrium</taxon>
    </lineage>
</organism>
<feature type="transmembrane region" description="Helical" evidence="2">
    <location>
        <begin position="58"/>
        <end position="79"/>
    </location>
</feature>
<feature type="compositionally biased region" description="Acidic residues" evidence="1">
    <location>
        <begin position="186"/>
        <end position="198"/>
    </location>
</feature>
<keyword evidence="2" id="KW-1133">Transmembrane helix</keyword>
<sequence length="210" mass="23274">MEPIHVIELHAIVNMTFLGLPRDASPRLKAIQGCQMAIALLTIVATFLAAIVPQKHKAFTFGLLYPLILISCSTTFVVVREQRRAREGTLTKDKYVKYQLFKLFAAFGLAFLAFVLSLVLGEKKVECDVKRPGEQGLWLGCIKVNKWQALILWMNAFNCDINFDLGEKQDKDGVVGNVLGGGVDVEGVETDDRGDDSDSTDKENAEKGPW</sequence>
<proteinExistence type="predicted"/>